<dbReference type="KEGG" id="aprc:113867108"/>
<keyword evidence="6" id="KW-0507">mRNA processing</keyword>
<dbReference type="Pfam" id="PF04926">
    <property type="entry name" value="PAP_RNA-bind"/>
    <property type="match status" value="1"/>
</dbReference>
<dbReference type="GO" id="GO:0031123">
    <property type="term" value="P:RNA 3'-end processing"/>
    <property type="evidence" value="ECO:0007669"/>
    <property type="project" value="InterPro"/>
</dbReference>
<evidence type="ECO:0000259" key="19">
    <source>
        <dbReference type="Pfam" id="PF20750"/>
    </source>
</evidence>
<dbReference type="FunFam" id="1.10.1410.10:FF:000001">
    <property type="entry name" value="Putative poly(A) polymerase gamma"/>
    <property type="match status" value="1"/>
</dbReference>
<evidence type="ECO:0000256" key="3">
    <source>
        <dbReference type="ARBA" id="ARBA00004123"/>
    </source>
</evidence>
<dbReference type="OrthoDB" id="412748at2759"/>
<feature type="region of interest" description="Disordered" evidence="15">
    <location>
        <begin position="494"/>
        <end position="567"/>
    </location>
</feature>
<dbReference type="Gene3D" id="1.10.1410.10">
    <property type="match status" value="1"/>
</dbReference>
<keyword evidence="16" id="KW-0812">Transmembrane</keyword>
<proteinExistence type="inferred from homology"/>
<keyword evidence="16" id="KW-1133">Transmembrane helix</keyword>
<dbReference type="GO" id="GO:0005634">
    <property type="term" value="C:nucleus"/>
    <property type="evidence" value="ECO:0007669"/>
    <property type="project" value="UniProtKB-SubCell"/>
</dbReference>
<feature type="transmembrane region" description="Helical" evidence="16">
    <location>
        <begin position="775"/>
        <end position="797"/>
    </location>
</feature>
<dbReference type="GO" id="GO:0005524">
    <property type="term" value="F:ATP binding"/>
    <property type="evidence" value="ECO:0007669"/>
    <property type="project" value="UniProtKB-KW"/>
</dbReference>
<evidence type="ECO:0000256" key="7">
    <source>
        <dbReference type="ARBA" id="ARBA00022679"/>
    </source>
</evidence>
<evidence type="ECO:0000256" key="11">
    <source>
        <dbReference type="ARBA" id="ARBA00022840"/>
    </source>
</evidence>
<dbReference type="GO" id="GO:1990817">
    <property type="term" value="F:poly(A) RNA polymerase activity"/>
    <property type="evidence" value="ECO:0007669"/>
    <property type="project" value="UniProtKB-EC"/>
</dbReference>
<dbReference type="FunFam" id="3.30.460.10:FF:000002">
    <property type="entry name" value="Poly(A) polymerase alpha, putative"/>
    <property type="match status" value="1"/>
</dbReference>
<evidence type="ECO:0000256" key="2">
    <source>
        <dbReference type="ARBA" id="ARBA00001946"/>
    </source>
</evidence>
<dbReference type="InterPro" id="IPR043519">
    <property type="entry name" value="NT_sf"/>
</dbReference>
<evidence type="ECO:0000256" key="15">
    <source>
        <dbReference type="SAM" id="MobiDB-lite"/>
    </source>
</evidence>
<keyword evidence="9" id="KW-0479">Metal-binding</keyword>
<accession>A0A8B8LNT7</accession>
<comment type="cofactor">
    <cofactor evidence="2">
        <name>Mg(2+)</name>
        <dbReference type="ChEBI" id="CHEBI:18420"/>
    </cofactor>
</comment>
<comment type="cofactor">
    <cofactor evidence="1">
        <name>Mn(2+)</name>
        <dbReference type="ChEBI" id="CHEBI:29035"/>
    </cofactor>
</comment>
<dbReference type="Pfam" id="PF20750">
    <property type="entry name" value="PAP_NTPase"/>
    <property type="match status" value="1"/>
</dbReference>
<evidence type="ECO:0000259" key="18">
    <source>
        <dbReference type="Pfam" id="PF04928"/>
    </source>
</evidence>
<keyword evidence="8" id="KW-0548">Nucleotidyltransferase</keyword>
<evidence type="ECO:0000259" key="17">
    <source>
        <dbReference type="Pfam" id="PF04926"/>
    </source>
</evidence>
<feature type="compositionally biased region" description="Polar residues" evidence="15">
    <location>
        <begin position="545"/>
        <end position="559"/>
    </location>
</feature>
<gene>
    <name evidence="21" type="primary">LOC113867108</name>
</gene>
<dbReference type="FunFam" id="3.30.70.590:FF:000002">
    <property type="entry name" value="Nuclear poly(A) polymerase 4"/>
    <property type="match status" value="1"/>
</dbReference>
<dbReference type="InterPro" id="IPR011068">
    <property type="entry name" value="NuclTrfase_I-like_C"/>
</dbReference>
<dbReference type="PANTHER" id="PTHR10682">
    <property type="entry name" value="POLY A POLYMERASE"/>
    <property type="match status" value="1"/>
</dbReference>
<evidence type="ECO:0000256" key="10">
    <source>
        <dbReference type="ARBA" id="ARBA00022741"/>
    </source>
</evidence>
<keyword evidence="10" id="KW-0547">Nucleotide-binding</keyword>
<evidence type="ECO:0000256" key="4">
    <source>
        <dbReference type="ARBA" id="ARBA00010912"/>
    </source>
</evidence>
<sequence>MGIPGLNNQNNGQQRLGITEPISLAGPTEEDVIKTRELEKYLQGVGLYESQQEAVGREEVLGRLDQIVKIWVKNISRAKGFNEQLVQEANAKIFTFGSYRLGVHGPGADIDTLCVGPRHATRDEDFFGELHKMLSEMQEVTELHPVPDAHVPVMKFKFNGVSVDLLYARLALWVIPEDLDISQESILQNADEQTVLSLNGCRVTDQVLRLVPNIQTFRTTLRCMRFWAKRRGVYSNVAGFLGGINLALLVARICQLYPNALPNMLVSRFFRVYTQWRWPNPVMLCAIEEGSLGLPVWDPRRNPKDRYHLMPIITPAYPCMNSTYNVTSSTLRVMSEEFRRGSEICEAMDASKADWDTLFEPYPFFEVYKNYLQIDITAENEDDLRQWKGWVESRLRQLTLKIERHTYGMLQCHPHPGEFSDKTRAFHHCYFMGLQRKQGVPVNEGEQFDIRLTVEEFKHSVNAYTLWKPGMDIHVSHVKRRSIPNFIFPGGVRPSYTSKGNSENKQSSKLRVSGHGQTEKPQGGKAVAMEVDDVRKRKRSEDNMDTNSKNSKSLVSLPTPSREFHDDRIPISASSSCSMKFDESEVNSMGGQKSEKPCLKSLGEVPSGDCETNGSVTGNQQVNPIVATTDISNSKEEEKLAIEKIMSGPYEAHQTFTEEPDELEDDIVYKNQVKDYGGSMNISNLESSNSKSAVAEEPVISKETNLSTHLCSNDGLEELEVNLFLWLKFRKFLLPASIKCHAAIVKRRYQISLNCLLNLLKAQSNLYRSYNLLDFFSISFLFNVWYLLLSLSFHYIFR</sequence>
<name>A0A8B8LNT7_ABRPR</name>
<feature type="region of interest" description="Disordered" evidence="15">
    <location>
        <begin position="1"/>
        <end position="21"/>
    </location>
</feature>
<feature type="compositionally biased region" description="Polar residues" evidence="15">
    <location>
        <begin position="495"/>
        <end position="520"/>
    </location>
</feature>
<dbReference type="GO" id="GO:0046872">
    <property type="term" value="F:metal ion binding"/>
    <property type="evidence" value="ECO:0007669"/>
    <property type="project" value="UniProtKB-KW"/>
</dbReference>
<evidence type="ECO:0000313" key="20">
    <source>
        <dbReference type="Proteomes" id="UP000694853"/>
    </source>
</evidence>
<dbReference type="InterPro" id="IPR007010">
    <property type="entry name" value="PolA_pol_RNA-bd_dom"/>
</dbReference>
<evidence type="ECO:0000256" key="9">
    <source>
        <dbReference type="ARBA" id="ARBA00022723"/>
    </source>
</evidence>
<dbReference type="AlphaFoldDB" id="A0A8B8LNT7"/>
<dbReference type="Proteomes" id="UP000694853">
    <property type="component" value="Unplaced"/>
</dbReference>
<feature type="domain" description="Poly(A) polymerase RNA-binding" evidence="17">
    <location>
        <begin position="364"/>
        <end position="422"/>
    </location>
</feature>
<keyword evidence="7" id="KW-0808">Transferase</keyword>
<dbReference type="PANTHER" id="PTHR10682:SF10">
    <property type="entry name" value="POLYNUCLEOTIDE ADENYLYLTRANSFERASE"/>
    <property type="match status" value="1"/>
</dbReference>
<evidence type="ECO:0000256" key="1">
    <source>
        <dbReference type="ARBA" id="ARBA00001936"/>
    </source>
</evidence>
<evidence type="ECO:0000256" key="16">
    <source>
        <dbReference type="SAM" id="Phobius"/>
    </source>
</evidence>
<feature type="domain" description="Poly(A) polymerase nucleotidyltransferase" evidence="19">
    <location>
        <begin position="17"/>
        <end position="211"/>
    </location>
</feature>
<dbReference type="CDD" id="cd05402">
    <property type="entry name" value="NT_PAP_TUTase"/>
    <property type="match status" value="1"/>
</dbReference>
<dbReference type="Gene3D" id="3.30.460.10">
    <property type="entry name" value="Beta Polymerase, domain 2"/>
    <property type="match status" value="1"/>
</dbReference>
<dbReference type="Pfam" id="PF04928">
    <property type="entry name" value="PAP_central"/>
    <property type="match status" value="1"/>
</dbReference>
<dbReference type="InterPro" id="IPR048840">
    <property type="entry name" value="PolA_pol_NTPase"/>
</dbReference>
<keyword evidence="13" id="KW-0539">Nucleus</keyword>
<dbReference type="GeneID" id="113867108"/>
<dbReference type="EC" id="2.7.7.19" evidence="5"/>
<feature type="compositionally biased region" description="Low complexity" evidence="15">
    <location>
        <begin position="1"/>
        <end position="17"/>
    </location>
</feature>
<dbReference type="SUPFAM" id="SSF81301">
    <property type="entry name" value="Nucleotidyltransferase"/>
    <property type="match status" value="1"/>
</dbReference>
<dbReference type="GO" id="GO:0003723">
    <property type="term" value="F:RNA binding"/>
    <property type="evidence" value="ECO:0007669"/>
    <property type="project" value="InterPro"/>
</dbReference>
<comment type="subcellular location">
    <subcellularLocation>
        <location evidence="3">Nucleus</location>
    </subcellularLocation>
</comment>
<feature type="domain" description="Poly(A) polymerase central" evidence="18">
    <location>
        <begin position="216"/>
        <end position="360"/>
    </location>
</feature>
<reference evidence="20" key="1">
    <citation type="journal article" date="2019" name="Toxins">
        <title>Detection of Abrin-Like and Prepropulchellin-Like Toxin Genes and Transcripts Using Whole Genome Sequencing and Full-Length Transcript Sequencing of Abrus precatorius.</title>
        <authorList>
            <person name="Hovde B.T."/>
            <person name="Daligault H.E."/>
            <person name="Hanschen E.R."/>
            <person name="Kunde Y.A."/>
            <person name="Johnson M.B."/>
            <person name="Starkenburg S.R."/>
            <person name="Johnson S.L."/>
        </authorList>
    </citation>
    <scope>NUCLEOTIDE SEQUENCE [LARGE SCALE GENOMIC DNA]</scope>
</reference>
<evidence type="ECO:0000313" key="21">
    <source>
        <dbReference type="RefSeq" id="XP_027357925.1"/>
    </source>
</evidence>
<evidence type="ECO:0000256" key="14">
    <source>
        <dbReference type="ARBA" id="ARBA00048830"/>
    </source>
</evidence>
<keyword evidence="20" id="KW-1185">Reference proteome</keyword>
<dbReference type="GO" id="GO:0006397">
    <property type="term" value="P:mRNA processing"/>
    <property type="evidence" value="ECO:0007669"/>
    <property type="project" value="UniProtKB-KW"/>
</dbReference>
<protein>
    <recommendedName>
        <fullName evidence="5">polynucleotide adenylyltransferase</fullName>
        <ecNumber evidence="5">2.7.7.19</ecNumber>
    </recommendedName>
</protein>
<dbReference type="Gene3D" id="3.30.70.590">
    <property type="entry name" value="Poly(A) polymerase predicted RNA binding domain"/>
    <property type="match status" value="1"/>
</dbReference>
<evidence type="ECO:0000256" key="5">
    <source>
        <dbReference type="ARBA" id="ARBA00012388"/>
    </source>
</evidence>
<dbReference type="SUPFAM" id="SSF55003">
    <property type="entry name" value="PAP/Archaeal CCA-adding enzyme, C-terminal domain"/>
    <property type="match status" value="1"/>
</dbReference>
<evidence type="ECO:0000256" key="6">
    <source>
        <dbReference type="ARBA" id="ARBA00022664"/>
    </source>
</evidence>
<comment type="similarity">
    <text evidence="4">Belongs to the poly(A) polymerase family.</text>
</comment>
<keyword evidence="11" id="KW-0067">ATP-binding</keyword>
<evidence type="ECO:0000256" key="12">
    <source>
        <dbReference type="ARBA" id="ARBA00022842"/>
    </source>
</evidence>
<reference evidence="21" key="2">
    <citation type="submission" date="2025-08" db="UniProtKB">
        <authorList>
            <consortium name="RefSeq"/>
        </authorList>
    </citation>
    <scope>IDENTIFICATION</scope>
    <source>
        <tissue evidence="21">Young leaves</tissue>
    </source>
</reference>
<keyword evidence="16" id="KW-0472">Membrane</keyword>
<comment type="catalytic activity">
    <reaction evidence="14">
        <text>RNA(n) + ATP = RNA(n)-3'-adenine ribonucleotide + diphosphate</text>
        <dbReference type="Rhea" id="RHEA:11332"/>
        <dbReference type="Rhea" id="RHEA-COMP:14527"/>
        <dbReference type="Rhea" id="RHEA-COMP:17347"/>
        <dbReference type="ChEBI" id="CHEBI:30616"/>
        <dbReference type="ChEBI" id="CHEBI:33019"/>
        <dbReference type="ChEBI" id="CHEBI:140395"/>
        <dbReference type="ChEBI" id="CHEBI:173115"/>
        <dbReference type="EC" id="2.7.7.19"/>
    </reaction>
</comment>
<organism evidence="20 21">
    <name type="scientific">Abrus precatorius</name>
    <name type="common">Indian licorice</name>
    <name type="synonym">Glycine abrus</name>
    <dbReference type="NCBI Taxonomy" id="3816"/>
    <lineage>
        <taxon>Eukaryota</taxon>
        <taxon>Viridiplantae</taxon>
        <taxon>Streptophyta</taxon>
        <taxon>Embryophyta</taxon>
        <taxon>Tracheophyta</taxon>
        <taxon>Spermatophyta</taxon>
        <taxon>Magnoliopsida</taxon>
        <taxon>eudicotyledons</taxon>
        <taxon>Gunneridae</taxon>
        <taxon>Pentapetalae</taxon>
        <taxon>rosids</taxon>
        <taxon>fabids</taxon>
        <taxon>Fabales</taxon>
        <taxon>Fabaceae</taxon>
        <taxon>Papilionoideae</taxon>
        <taxon>50 kb inversion clade</taxon>
        <taxon>NPAAA clade</taxon>
        <taxon>indigoferoid/millettioid clade</taxon>
        <taxon>Abreae</taxon>
        <taxon>Abrus</taxon>
    </lineage>
</organism>
<evidence type="ECO:0000256" key="8">
    <source>
        <dbReference type="ARBA" id="ARBA00022695"/>
    </source>
</evidence>
<keyword evidence="12" id="KW-0460">Magnesium</keyword>
<dbReference type="RefSeq" id="XP_027357925.1">
    <property type="nucleotide sequence ID" value="XM_027502124.1"/>
</dbReference>
<feature type="compositionally biased region" description="Basic and acidic residues" evidence="15">
    <location>
        <begin position="532"/>
        <end position="542"/>
    </location>
</feature>
<dbReference type="SUPFAM" id="SSF81631">
    <property type="entry name" value="PAP/OAS1 substrate-binding domain"/>
    <property type="match status" value="1"/>
</dbReference>
<dbReference type="InterPro" id="IPR007012">
    <property type="entry name" value="PolA_pol_cen_dom"/>
</dbReference>
<evidence type="ECO:0000256" key="13">
    <source>
        <dbReference type="ARBA" id="ARBA00023242"/>
    </source>
</evidence>
<feature type="transmembrane region" description="Helical" evidence="16">
    <location>
        <begin position="233"/>
        <end position="253"/>
    </location>
</feature>